<evidence type="ECO:0000313" key="8">
    <source>
        <dbReference type="EMBL" id="AHF01788.1"/>
    </source>
</evidence>
<dbReference type="InterPro" id="IPR001478">
    <property type="entry name" value="PDZ"/>
</dbReference>
<accession>W0DX08</accession>
<proteinExistence type="inferred from homology"/>
<dbReference type="FunFam" id="3.90.226.10:FF:000029">
    <property type="entry name" value="Peptidase, S41 family"/>
    <property type="match status" value="1"/>
</dbReference>
<dbReference type="GO" id="GO:0007165">
    <property type="term" value="P:signal transduction"/>
    <property type="evidence" value="ECO:0007669"/>
    <property type="project" value="TreeGrafter"/>
</dbReference>
<reference evidence="8 9" key="1">
    <citation type="submission" date="2013-12" db="EMBL/GenBank/DDBJ databases">
        <authorList>
            <consortium name="DOE Joint Genome Institute"/>
            <person name="Kappler U."/>
            <person name="Huntemann M."/>
            <person name="Han J."/>
            <person name="Chen A."/>
            <person name="Kyrpides N."/>
            <person name="Mavromatis K."/>
            <person name="Markowitz V."/>
            <person name="Palaniappan K."/>
            <person name="Ivanova N."/>
            <person name="Schaumberg A."/>
            <person name="Pati A."/>
            <person name="Liolios K."/>
            <person name="Nordberg H.P."/>
            <person name="Cantor M.N."/>
            <person name="Hua S.X."/>
            <person name="Woyke T."/>
        </authorList>
    </citation>
    <scope>NUCLEOTIDE SEQUENCE [LARGE SCALE GENOMIC DNA]</scope>
    <source>
        <strain evidence="9">AL2</strain>
    </source>
</reference>
<dbReference type="EMBL" id="CP007030">
    <property type="protein sequence ID" value="AHF01788.1"/>
    <property type="molecule type" value="Genomic_DNA"/>
</dbReference>
<dbReference type="CDD" id="cd07560">
    <property type="entry name" value="Peptidase_S41_CPP"/>
    <property type="match status" value="1"/>
</dbReference>
<evidence type="ECO:0000256" key="6">
    <source>
        <dbReference type="SAM" id="MobiDB-lite"/>
    </source>
</evidence>
<dbReference type="Pfam" id="PF03572">
    <property type="entry name" value="Peptidase_S41"/>
    <property type="match status" value="1"/>
</dbReference>
<dbReference type="SUPFAM" id="SSF52096">
    <property type="entry name" value="ClpP/crotonase"/>
    <property type="match status" value="1"/>
</dbReference>
<dbReference type="KEGG" id="tao:THIAE_08495"/>
<gene>
    <name evidence="8" type="ORF">THIAE_08495</name>
</gene>
<dbReference type="Pfam" id="PF22694">
    <property type="entry name" value="CtpB_N-like"/>
    <property type="match status" value="1"/>
</dbReference>
<keyword evidence="9" id="KW-1185">Reference proteome</keyword>
<dbReference type="GO" id="GO:0004175">
    <property type="term" value="F:endopeptidase activity"/>
    <property type="evidence" value="ECO:0007669"/>
    <property type="project" value="TreeGrafter"/>
</dbReference>
<dbReference type="FunFam" id="2.30.42.10:FF:000063">
    <property type="entry name" value="Peptidase, S41 family"/>
    <property type="match status" value="1"/>
</dbReference>
<dbReference type="InterPro" id="IPR004447">
    <property type="entry name" value="Peptidase_S41A"/>
</dbReference>
<comment type="similarity">
    <text evidence="1 5">Belongs to the peptidase S41A family.</text>
</comment>
<dbReference type="eggNOG" id="COG0793">
    <property type="taxonomic scope" value="Bacteria"/>
</dbReference>
<dbReference type="AlphaFoldDB" id="W0DX08"/>
<dbReference type="SUPFAM" id="SSF50156">
    <property type="entry name" value="PDZ domain-like"/>
    <property type="match status" value="1"/>
</dbReference>
<dbReference type="Gene3D" id="2.30.42.10">
    <property type="match status" value="1"/>
</dbReference>
<evidence type="ECO:0000256" key="3">
    <source>
        <dbReference type="ARBA" id="ARBA00022801"/>
    </source>
</evidence>
<dbReference type="SMART" id="SM00245">
    <property type="entry name" value="TSPc"/>
    <property type="match status" value="1"/>
</dbReference>
<dbReference type="SMART" id="SM00228">
    <property type="entry name" value="PDZ"/>
    <property type="match status" value="1"/>
</dbReference>
<protein>
    <submittedName>
        <fullName evidence="8">Peptidase S41</fullName>
    </submittedName>
</protein>
<dbReference type="InterPro" id="IPR036034">
    <property type="entry name" value="PDZ_sf"/>
</dbReference>
<evidence type="ECO:0000313" key="9">
    <source>
        <dbReference type="Proteomes" id="UP000005380"/>
    </source>
</evidence>
<dbReference type="Gene3D" id="3.30.750.44">
    <property type="match status" value="1"/>
</dbReference>
<keyword evidence="3 5" id="KW-0378">Hydrolase</keyword>
<feature type="region of interest" description="Disordered" evidence="6">
    <location>
        <begin position="382"/>
        <end position="409"/>
    </location>
</feature>
<organism evidence="8 9">
    <name type="scientific">Thiomicrospira aerophila AL3</name>
    <dbReference type="NCBI Taxonomy" id="717772"/>
    <lineage>
        <taxon>Bacteria</taxon>
        <taxon>Pseudomonadati</taxon>
        <taxon>Pseudomonadota</taxon>
        <taxon>Gammaproteobacteria</taxon>
        <taxon>Thiotrichales</taxon>
        <taxon>Piscirickettsiaceae</taxon>
        <taxon>Thiomicrospira</taxon>
    </lineage>
</organism>
<evidence type="ECO:0000256" key="1">
    <source>
        <dbReference type="ARBA" id="ARBA00009179"/>
    </source>
</evidence>
<dbReference type="PROSITE" id="PS50106">
    <property type="entry name" value="PDZ"/>
    <property type="match status" value="1"/>
</dbReference>
<dbReference type="Pfam" id="PF13180">
    <property type="entry name" value="PDZ_2"/>
    <property type="match status" value="1"/>
</dbReference>
<dbReference type="InterPro" id="IPR029045">
    <property type="entry name" value="ClpP/crotonase-like_dom_sf"/>
</dbReference>
<name>W0DX08_9GAMM</name>
<dbReference type="RefSeq" id="WP_006460983.1">
    <property type="nucleotide sequence ID" value="NZ_CP007030.1"/>
</dbReference>
<dbReference type="InParanoid" id="W0DX08"/>
<evidence type="ECO:0000256" key="4">
    <source>
        <dbReference type="ARBA" id="ARBA00022825"/>
    </source>
</evidence>
<evidence type="ECO:0000259" key="7">
    <source>
        <dbReference type="PROSITE" id="PS50106"/>
    </source>
</evidence>
<sequence>MAKVTGLKKISWMIMGGVLGASLVVGTSVMADRQASSASGLPLEQLRAFVEVYDRISTGYFEPIENEKMLENAIRGMLTNLDPHSDYLPKESFERVEESTRGEFGGLGMEVGMEDGAVRVVAPIDDTPAQRAGVRSGDIIIKLDDTSLQGMSLTDAVKMMRGEPGSTIKLTIIRSGESEPLVFELERAVIKVRSVRERLLEADLGYVRISQFQTRTGEDLSRAIRALEQENGGPLAGLVLDLRNNPGGVLSASVDVSNVFLNEGLIVYTEGRLQNSQMRFEAKRGDLMNGKPIVVLVNEGSASASEIVAGALQDHGRALIAGRDTFGKGSVQSILPLNNGAAIKLTTALYFTPSGRSIQASGIKPDIEIDLVKVERVNQERRSREADLDGHINQPGANDTEESKQDETASLLSEDYELYEGLNLLKSMVFASRRN</sequence>
<evidence type="ECO:0000256" key="2">
    <source>
        <dbReference type="ARBA" id="ARBA00022670"/>
    </source>
</evidence>
<dbReference type="Gene3D" id="3.90.226.10">
    <property type="entry name" value="2-enoyl-CoA Hydratase, Chain A, domain 1"/>
    <property type="match status" value="1"/>
</dbReference>
<feature type="domain" description="PDZ" evidence="7">
    <location>
        <begin position="93"/>
        <end position="161"/>
    </location>
</feature>
<dbReference type="STRING" id="717772.THIAE_08495"/>
<keyword evidence="4 5" id="KW-0720">Serine protease</keyword>
<dbReference type="GO" id="GO:0008236">
    <property type="term" value="F:serine-type peptidase activity"/>
    <property type="evidence" value="ECO:0007669"/>
    <property type="project" value="UniProtKB-KW"/>
</dbReference>
<dbReference type="InterPro" id="IPR005151">
    <property type="entry name" value="Tail-specific_protease"/>
</dbReference>
<dbReference type="GO" id="GO:0006508">
    <property type="term" value="P:proteolysis"/>
    <property type="evidence" value="ECO:0007669"/>
    <property type="project" value="UniProtKB-KW"/>
</dbReference>
<dbReference type="PANTHER" id="PTHR32060">
    <property type="entry name" value="TAIL-SPECIFIC PROTEASE"/>
    <property type="match status" value="1"/>
</dbReference>
<dbReference type="MEROPS" id="S41.004"/>
<dbReference type="PANTHER" id="PTHR32060:SF30">
    <property type="entry name" value="CARBOXY-TERMINAL PROCESSING PROTEASE CTPA"/>
    <property type="match status" value="1"/>
</dbReference>
<dbReference type="CDD" id="cd06782">
    <property type="entry name" value="cpPDZ_CPP-like"/>
    <property type="match status" value="1"/>
</dbReference>
<evidence type="ECO:0000256" key="5">
    <source>
        <dbReference type="RuleBase" id="RU004404"/>
    </source>
</evidence>
<dbReference type="GO" id="GO:0030288">
    <property type="term" value="C:outer membrane-bounded periplasmic space"/>
    <property type="evidence" value="ECO:0007669"/>
    <property type="project" value="TreeGrafter"/>
</dbReference>
<dbReference type="InterPro" id="IPR055210">
    <property type="entry name" value="CtpA/B_N"/>
</dbReference>
<dbReference type="NCBIfam" id="TIGR00225">
    <property type="entry name" value="prc"/>
    <property type="match status" value="1"/>
</dbReference>
<dbReference type="Proteomes" id="UP000005380">
    <property type="component" value="Chromosome"/>
</dbReference>
<keyword evidence="2 5" id="KW-0645">Protease</keyword>
<dbReference type="HOGENOM" id="CLU_017295_1_1_6"/>